<keyword evidence="5 7" id="KW-1133">Transmembrane helix</keyword>
<dbReference type="GeneID" id="97543525"/>
<dbReference type="GO" id="GO:0005886">
    <property type="term" value="C:plasma membrane"/>
    <property type="evidence" value="ECO:0007669"/>
    <property type="project" value="UniProtKB-SubCell"/>
</dbReference>
<keyword evidence="3" id="KW-1003">Cell membrane</keyword>
<dbReference type="EMBL" id="CAOF01000137">
    <property type="protein sequence ID" value="CCO48153.1"/>
    <property type="molecule type" value="Genomic_DNA"/>
</dbReference>
<comment type="subcellular location">
    <subcellularLocation>
        <location evidence="1 7">Cell membrane</location>
        <topology evidence="1 7">Multi-pass membrane protein</topology>
    </subcellularLocation>
</comment>
<evidence type="ECO:0000313" key="10">
    <source>
        <dbReference type="Proteomes" id="UP000018211"/>
    </source>
</evidence>
<dbReference type="GO" id="GO:0055085">
    <property type="term" value="P:transmembrane transport"/>
    <property type="evidence" value="ECO:0007669"/>
    <property type="project" value="InterPro"/>
</dbReference>
<accession>A0AAV2VUT3</accession>
<dbReference type="Pfam" id="PF00528">
    <property type="entry name" value="BPD_transp_1"/>
    <property type="match status" value="1"/>
</dbReference>
<gene>
    <name evidence="9" type="ORF">VIBNISOn1_450117</name>
</gene>
<keyword evidence="2 7" id="KW-0813">Transport</keyword>
<reference evidence="9 10" key="1">
    <citation type="journal article" date="2013" name="ISME J.">
        <title>Comparative genomics of pathogenic lineages of Vibrio nigripulchritudo identifies virulence-associated traits.</title>
        <authorList>
            <person name="Goudenege D."/>
            <person name="Labreuche Y."/>
            <person name="Krin E."/>
            <person name="Ansquer D."/>
            <person name="Mangenot S."/>
            <person name="Calteau A."/>
            <person name="Medigue C."/>
            <person name="Mazel D."/>
            <person name="Polz M.F."/>
            <person name="Le Roux F."/>
        </authorList>
    </citation>
    <scope>NUCLEOTIDE SEQUENCE [LARGE SCALE GENOMIC DNA]</scope>
    <source>
        <strain evidence="9 10">SOn1</strain>
    </source>
</reference>
<organism evidence="9 10">
    <name type="scientific">Vibrio nigripulchritudo SOn1</name>
    <dbReference type="NCBI Taxonomy" id="1238450"/>
    <lineage>
        <taxon>Bacteria</taxon>
        <taxon>Pseudomonadati</taxon>
        <taxon>Pseudomonadota</taxon>
        <taxon>Gammaproteobacteria</taxon>
        <taxon>Vibrionales</taxon>
        <taxon>Vibrionaceae</taxon>
        <taxon>Vibrio</taxon>
    </lineage>
</organism>
<comment type="caution">
    <text evidence="9">The sequence shown here is derived from an EMBL/GenBank/DDBJ whole genome shotgun (WGS) entry which is preliminary data.</text>
</comment>
<evidence type="ECO:0000256" key="4">
    <source>
        <dbReference type="ARBA" id="ARBA00022692"/>
    </source>
</evidence>
<protein>
    <submittedName>
        <fullName evidence="9">Sugar ABC transporter, permease protein</fullName>
    </submittedName>
</protein>
<dbReference type="RefSeq" id="WP_004403633.1">
    <property type="nucleotide sequence ID" value="NZ_LK391965.1"/>
</dbReference>
<evidence type="ECO:0000256" key="5">
    <source>
        <dbReference type="ARBA" id="ARBA00022989"/>
    </source>
</evidence>
<evidence type="ECO:0000256" key="3">
    <source>
        <dbReference type="ARBA" id="ARBA00022475"/>
    </source>
</evidence>
<dbReference type="PROSITE" id="PS50928">
    <property type="entry name" value="ABC_TM1"/>
    <property type="match status" value="1"/>
</dbReference>
<feature type="transmembrane region" description="Helical" evidence="7">
    <location>
        <begin position="78"/>
        <end position="97"/>
    </location>
</feature>
<feature type="transmembrane region" description="Helical" evidence="7">
    <location>
        <begin position="12"/>
        <end position="36"/>
    </location>
</feature>
<evidence type="ECO:0000256" key="6">
    <source>
        <dbReference type="ARBA" id="ARBA00023136"/>
    </source>
</evidence>
<evidence type="ECO:0000313" key="9">
    <source>
        <dbReference type="EMBL" id="CCO48153.1"/>
    </source>
</evidence>
<evidence type="ECO:0000256" key="1">
    <source>
        <dbReference type="ARBA" id="ARBA00004651"/>
    </source>
</evidence>
<dbReference type="PANTHER" id="PTHR43005">
    <property type="entry name" value="BLR7065 PROTEIN"/>
    <property type="match status" value="1"/>
</dbReference>
<comment type="similarity">
    <text evidence="7">Belongs to the binding-protein-dependent transport system permease family.</text>
</comment>
<sequence length="296" mass="33111">MSFIKQRNRALATTFLLPAVVVLFSVTIYPMLYALWLSFRSYDLAKPFIPRVFVGIANYQEILTSSPFFHSLVTTFKLMGATLSVQLILGLGLAYLVTRPIPGMAVVRTLLLIPMMIAPVIVGLVWLFLYFPELGYLNYFLGLVGIDSVGWITSTNWALTAIAIADIWQWTPFFMMGIAASIQSMPPEPLEAAKIDGNSNWDVFFHITLPQLKPVLISLLFLRAIDAFKIYDIIFVLTKGGPGDSTEVLSLFIYRQSFTFWRMGVGAAASFVSLIIIVVLITLFFRSLQKNPQTNG</sequence>
<dbReference type="PANTHER" id="PTHR43005:SF1">
    <property type="entry name" value="SPERMIDINE_PUTRESCINE TRANSPORT SYSTEM PERMEASE PROTEIN"/>
    <property type="match status" value="1"/>
</dbReference>
<dbReference type="InterPro" id="IPR000515">
    <property type="entry name" value="MetI-like"/>
</dbReference>
<keyword evidence="4 7" id="KW-0812">Transmembrane</keyword>
<evidence type="ECO:0000256" key="7">
    <source>
        <dbReference type="RuleBase" id="RU363032"/>
    </source>
</evidence>
<feature type="domain" description="ABC transmembrane type-1" evidence="8">
    <location>
        <begin position="72"/>
        <end position="284"/>
    </location>
</feature>
<dbReference type="SUPFAM" id="SSF161098">
    <property type="entry name" value="MetI-like"/>
    <property type="match status" value="1"/>
</dbReference>
<dbReference type="AlphaFoldDB" id="A0AAV2VUT3"/>
<evidence type="ECO:0000259" key="8">
    <source>
        <dbReference type="PROSITE" id="PS50928"/>
    </source>
</evidence>
<keyword evidence="6 7" id="KW-0472">Membrane</keyword>
<dbReference type="InterPro" id="IPR035906">
    <property type="entry name" value="MetI-like_sf"/>
</dbReference>
<dbReference type="CDD" id="cd06261">
    <property type="entry name" value="TM_PBP2"/>
    <property type="match status" value="1"/>
</dbReference>
<feature type="transmembrane region" description="Helical" evidence="7">
    <location>
        <begin position="109"/>
        <end position="129"/>
    </location>
</feature>
<dbReference type="Gene3D" id="1.10.3720.10">
    <property type="entry name" value="MetI-like"/>
    <property type="match status" value="1"/>
</dbReference>
<name>A0AAV2VUT3_9VIBR</name>
<feature type="transmembrane region" description="Helical" evidence="7">
    <location>
        <begin position="258"/>
        <end position="285"/>
    </location>
</feature>
<proteinExistence type="inferred from homology"/>
<evidence type="ECO:0000256" key="2">
    <source>
        <dbReference type="ARBA" id="ARBA00022448"/>
    </source>
</evidence>
<dbReference type="Proteomes" id="UP000018211">
    <property type="component" value="Unassembled WGS sequence"/>
</dbReference>